<feature type="region of interest" description="Disordered" evidence="1">
    <location>
        <begin position="111"/>
        <end position="162"/>
    </location>
</feature>
<dbReference type="EMBL" id="JARIHO010000033">
    <property type="protein sequence ID" value="KAJ7333940.1"/>
    <property type="molecule type" value="Genomic_DNA"/>
</dbReference>
<comment type="caution">
    <text evidence="3">The sequence shown here is derived from an EMBL/GenBank/DDBJ whole genome shotgun (WGS) entry which is preliminary data.</text>
</comment>
<organism evidence="3 4">
    <name type="scientific">Mycena albidolilacea</name>
    <dbReference type="NCBI Taxonomy" id="1033008"/>
    <lineage>
        <taxon>Eukaryota</taxon>
        <taxon>Fungi</taxon>
        <taxon>Dikarya</taxon>
        <taxon>Basidiomycota</taxon>
        <taxon>Agaricomycotina</taxon>
        <taxon>Agaricomycetes</taxon>
        <taxon>Agaricomycetidae</taxon>
        <taxon>Agaricales</taxon>
        <taxon>Marasmiineae</taxon>
        <taxon>Mycenaceae</taxon>
        <taxon>Mycena</taxon>
    </lineage>
</organism>
<keyword evidence="2" id="KW-0732">Signal</keyword>
<evidence type="ECO:0000313" key="3">
    <source>
        <dbReference type="EMBL" id="KAJ7333940.1"/>
    </source>
</evidence>
<accession>A0AAD7EK87</accession>
<feature type="chain" id="PRO_5042217128" evidence="2">
    <location>
        <begin position="23"/>
        <end position="162"/>
    </location>
</feature>
<dbReference type="AlphaFoldDB" id="A0AAD7EK87"/>
<proteinExistence type="predicted"/>
<reference evidence="3" key="1">
    <citation type="submission" date="2023-03" db="EMBL/GenBank/DDBJ databases">
        <title>Massive genome expansion in bonnet fungi (Mycena s.s.) driven by repeated elements and novel gene families across ecological guilds.</title>
        <authorList>
            <consortium name="Lawrence Berkeley National Laboratory"/>
            <person name="Harder C.B."/>
            <person name="Miyauchi S."/>
            <person name="Viragh M."/>
            <person name="Kuo A."/>
            <person name="Thoen E."/>
            <person name="Andreopoulos B."/>
            <person name="Lu D."/>
            <person name="Skrede I."/>
            <person name="Drula E."/>
            <person name="Henrissat B."/>
            <person name="Morin E."/>
            <person name="Kohler A."/>
            <person name="Barry K."/>
            <person name="LaButti K."/>
            <person name="Morin E."/>
            <person name="Salamov A."/>
            <person name="Lipzen A."/>
            <person name="Mereny Z."/>
            <person name="Hegedus B."/>
            <person name="Baldrian P."/>
            <person name="Stursova M."/>
            <person name="Weitz H."/>
            <person name="Taylor A."/>
            <person name="Grigoriev I.V."/>
            <person name="Nagy L.G."/>
            <person name="Martin F."/>
            <person name="Kauserud H."/>
        </authorList>
    </citation>
    <scope>NUCLEOTIDE SEQUENCE</scope>
    <source>
        <strain evidence="3">CBHHK002</strain>
    </source>
</reference>
<name>A0AAD7EK87_9AGAR</name>
<gene>
    <name evidence="3" type="ORF">DFH08DRAFT_879807</name>
</gene>
<keyword evidence="4" id="KW-1185">Reference proteome</keyword>
<sequence length="162" mass="16256">MPIFWIALFTVTLLLKINAGHAQSLILRDAAFDAACNAAGAPVGDAELAGFTDPTSNDTFCTDAFVLQYAQSDTGSTSLSELDDDQAGSIDEIVLDCKRDGHSVNGVTVADSFKGSPVAGDSGGNSSGTNAGPAGTTKPTSNTNATVPGGATTPNGDSGQVQ</sequence>
<evidence type="ECO:0000313" key="4">
    <source>
        <dbReference type="Proteomes" id="UP001218218"/>
    </source>
</evidence>
<evidence type="ECO:0000256" key="2">
    <source>
        <dbReference type="SAM" id="SignalP"/>
    </source>
</evidence>
<feature type="compositionally biased region" description="Polar residues" evidence="1">
    <location>
        <begin position="137"/>
        <end position="162"/>
    </location>
</feature>
<protein>
    <submittedName>
        <fullName evidence="3">Uncharacterized protein</fullName>
    </submittedName>
</protein>
<evidence type="ECO:0000256" key="1">
    <source>
        <dbReference type="SAM" id="MobiDB-lite"/>
    </source>
</evidence>
<feature type="signal peptide" evidence="2">
    <location>
        <begin position="1"/>
        <end position="22"/>
    </location>
</feature>
<dbReference type="Proteomes" id="UP001218218">
    <property type="component" value="Unassembled WGS sequence"/>
</dbReference>